<sequence>MRIFDNVGRVFMMVLKFFIRPGSMFPFIQVSEGHNLSCYQCIKSSSEECEPERLLPCPTVADRCVTHISRNADKGFQIKRECGLGPCGFEDDMVNRGLGMDGCDRTKEDYFCVFCCKTDGCNRNSSFHFSGSVILVVFLTLLSMSCSKKQELAGDEIID</sequence>
<dbReference type="Gene3D" id="2.10.60.10">
    <property type="entry name" value="CD59"/>
    <property type="match status" value="1"/>
</dbReference>
<evidence type="ECO:0000313" key="1">
    <source>
        <dbReference type="EMBL" id="KAK6625268.1"/>
    </source>
</evidence>
<dbReference type="AlphaFoldDB" id="A0AAN8S1K3"/>
<dbReference type="EMBL" id="JAWJWE010000037">
    <property type="protein sequence ID" value="KAK6625268.1"/>
    <property type="molecule type" value="Genomic_DNA"/>
</dbReference>
<dbReference type="InterPro" id="IPR045860">
    <property type="entry name" value="Snake_toxin-like_sf"/>
</dbReference>
<reference evidence="1 2" key="1">
    <citation type="submission" date="2023-10" db="EMBL/GenBank/DDBJ databases">
        <title>Genomes of two closely related lineages of the louse Polyplax serrata with different host specificities.</title>
        <authorList>
            <person name="Martinu J."/>
            <person name="Tarabai H."/>
            <person name="Stefka J."/>
            <person name="Hypsa V."/>
        </authorList>
    </citation>
    <scope>NUCLEOTIDE SEQUENCE [LARGE SCALE GENOMIC DNA]</scope>
    <source>
        <strain evidence="1">HR10_N</strain>
    </source>
</reference>
<gene>
    <name evidence="1" type="ORF">RUM43_005562</name>
</gene>
<dbReference type="SUPFAM" id="SSF57302">
    <property type="entry name" value="Snake toxin-like"/>
    <property type="match status" value="1"/>
</dbReference>
<evidence type="ECO:0000313" key="2">
    <source>
        <dbReference type="Proteomes" id="UP001372834"/>
    </source>
</evidence>
<comment type="caution">
    <text evidence="1">The sequence shown here is derived from an EMBL/GenBank/DDBJ whole genome shotgun (WGS) entry which is preliminary data.</text>
</comment>
<name>A0AAN8S1K3_POLSC</name>
<organism evidence="1 2">
    <name type="scientific">Polyplax serrata</name>
    <name type="common">Common mouse louse</name>
    <dbReference type="NCBI Taxonomy" id="468196"/>
    <lineage>
        <taxon>Eukaryota</taxon>
        <taxon>Metazoa</taxon>
        <taxon>Ecdysozoa</taxon>
        <taxon>Arthropoda</taxon>
        <taxon>Hexapoda</taxon>
        <taxon>Insecta</taxon>
        <taxon>Pterygota</taxon>
        <taxon>Neoptera</taxon>
        <taxon>Paraneoptera</taxon>
        <taxon>Psocodea</taxon>
        <taxon>Troctomorpha</taxon>
        <taxon>Phthiraptera</taxon>
        <taxon>Anoplura</taxon>
        <taxon>Polyplacidae</taxon>
        <taxon>Polyplax</taxon>
    </lineage>
</organism>
<protein>
    <submittedName>
        <fullName evidence="1">Uncharacterized protein</fullName>
    </submittedName>
</protein>
<accession>A0AAN8S1K3</accession>
<proteinExistence type="predicted"/>
<dbReference type="Proteomes" id="UP001372834">
    <property type="component" value="Unassembled WGS sequence"/>
</dbReference>
<dbReference type="CDD" id="cd00117">
    <property type="entry name" value="TFP"/>
    <property type="match status" value="1"/>
</dbReference>